<keyword evidence="1" id="KW-0175">Coiled coil</keyword>
<dbReference type="Proteomes" id="UP001459277">
    <property type="component" value="Unassembled WGS sequence"/>
</dbReference>
<feature type="coiled-coil region" evidence="1">
    <location>
        <begin position="219"/>
        <end position="246"/>
    </location>
</feature>
<dbReference type="EMBL" id="JAZDWU010000006">
    <property type="protein sequence ID" value="KAK9999101.1"/>
    <property type="molecule type" value="Genomic_DNA"/>
</dbReference>
<comment type="caution">
    <text evidence="3">The sequence shown here is derived from an EMBL/GenBank/DDBJ whole genome shotgun (WGS) entry which is preliminary data.</text>
</comment>
<protein>
    <submittedName>
        <fullName evidence="3">Uncharacterized protein</fullName>
    </submittedName>
</protein>
<dbReference type="InterPro" id="IPR004252">
    <property type="entry name" value="Probable_transposase_24"/>
</dbReference>
<feature type="signal peptide" evidence="2">
    <location>
        <begin position="1"/>
        <end position="18"/>
    </location>
</feature>
<feature type="chain" id="PRO_5043576229" evidence="2">
    <location>
        <begin position="19"/>
        <end position="318"/>
    </location>
</feature>
<evidence type="ECO:0000256" key="2">
    <source>
        <dbReference type="SAM" id="SignalP"/>
    </source>
</evidence>
<evidence type="ECO:0000256" key="1">
    <source>
        <dbReference type="SAM" id="Coils"/>
    </source>
</evidence>
<proteinExistence type="predicted"/>
<keyword evidence="2" id="KW-0732">Signal</keyword>
<reference evidence="3 4" key="1">
    <citation type="submission" date="2024-01" db="EMBL/GenBank/DDBJ databases">
        <title>A telomere-to-telomere, gap-free genome of sweet tea (Lithocarpus litseifolius).</title>
        <authorList>
            <person name="Zhou J."/>
        </authorList>
    </citation>
    <scope>NUCLEOTIDE SEQUENCE [LARGE SCALE GENOMIC DNA]</scope>
    <source>
        <strain evidence="3">Zhou-2022a</strain>
        <tissue evidence="3">Leaf</tissue>
    </source>
</reference>
<evidence type="ECO:0000313" key="4">
    <source>
        <dbReference type="Proteomes" id="UP001459277"/>
    </source>
</evidence>
<evidence type="ECO:0000313" key="3">
    <source>
        <dbReference type="EMBL" id="KAK9999101.1"/>
    </source>
</evidence>
<name>A0AAW2CN36_9ROSI</name>
<gene>
    <name evidence="3" type="ORF">SO802_018704</name>
</gene>
<dbReference type="AlphaFoldDB" id="A0AAW2CN36"/>
<dbReference type="Pfam" id="PF03004">
    <property type="entry name" value="Transposase_24"/>
    <property type="match status" value="1"/>
</dbReference>
<keyword evidence="4" id="KW-1185">Reference proteome</keyword>
<dbReference type="PANTHER" id="PTHR36040:SF5">
    <property type="entry name" value="TRANSMEMBRANE PROTEIN"/>
    <property type="match status" value="1"/>
</dbReference>
<dbReference type="PANTHER" id="PTHR36040">
    <property type="entry name" value="OS04G0188500 PROTEIN"/>
    <property type="match status" value="1"/>
</dbReference>
<sequence>MRFLALALVLMMVSSSLATNRKTMMVEKHEQEQQQLIDAMSNANDNDHHNIPRKDFGPYEDKPAREVLVVKPKIESKKNKERRSKQDDVHTAGSCSFAMHAAIKAKTDGRPVERSILYPILNTRKDGSVVNPVVAAKISSDTTGSIAWAPDDVFAKVMGKERKGRTRGVGFGPSPSGRSSKSALTDIETHLSQARDNEVAQLKATLATMEEKLVGFDKMKEKLSQFEEMEQRMARMLQQMQHISSQCNRLFVLIQLQGNPKKLRDEISCACPSSLMMVSSSLATTWKKLMVKMLEEERRKLIEEENVNVGNCGSSLNM</sequence>
<organism evidence="3 4">
    <name type="scientific">Lithocarpus litseifolius</name>
    <dbReference type="NCBI Taxonomy" id="425828"/>
    <lineage>
        <taxon>Eukaryota</taxon>
        <taxon>Viridiplantae</taxon>
        <taxon>Streptophyta</taxon>
        <taxon>Embryophyta</taxon>
        <taxon>Tracheophyta</taxon>
        <taxon>Spermatophyta</taxon>
        <taxon>Magnoliopsida</taxon>
        <taxon>eudicotyledons</taxon>
        <taxon>Gunneridae</taxon>
        <taxon>Pentapetalae</taxon>
        <taxon>rosids</taxon>
        <taxon>fabids</taxon>
        <taxon>Fagales</taxon>
        <taxon>Fagaceae</taxon>
        <taxon>Lithocarpus</taxon>
    </lineage>
</organism>
<accession>A0AAW2CN36</accession>